<dbReference type="RefSeq" id="WP_197651748.1">
    <property type="nucleotide sequence ID" value="NZ_JYIJ01000012.1"/>
</dbReference>
<dbReference type="PATRIC" id="fig|1469144.10.peg.1886"/>
<keyword evidence="1" id="KW-1133">Transmembrane helix</keyword>
<dbReference type="InterPro" id="IPR057446">
    <property type="entry name" value="PH_bac"/>
</dbReference>
<name>A0A132MS47_9ACTN</name>
<evidence type="ECO:0000256" key="1">
    <source>
        <dbReference type="SAM" id="Phobius"/>
    </source>
</evidence>
<dbReference type="STRING" id="1469144.LI90_1738"/>
<evidence type="ECO:0000313" key="4">
    <source>
        <dbReference type="Proteomes" id="UP000070188"/>
    </source>
</evidence>
<keyword evidence="4" id="KW-1185">Reference proteome</keyword>
<feature type="transmembrane region" description="Helical" evidence="1">
    <location>
        <begin position="20"/>
        <end position="38"/>
    </location>
</feature>
<keyword evidence="1" id="KW-0812">Transmembrane</keyword>
<organism evidence="3 4">
    <name type="scientific">Carbonactinospora thermoautotrophica</name>
    <dbReference type="NCBI Taxonomy" id="1469144"/>
    <lineage>
        <taxon>Bacteria</taxon>
        <taxon>Bacillati</taxon>
        <taxon>Actinomycetota</taxon>
        <taxon>Actinomycetes</taxon>
        <taxon>Kitasatosporales</taxon>
        <taxon>Carbonactinosporaceae</taxon>
        <taxon>Carbonactinospora</taxon>
    </lineage>
</organism>
<proteinExistence type="predicted"/>
<gene>
    <name evidence="3" type="ORF">LI90_1738</name>
</gene>
<reference evidence="4" key="1">
    <citation type="submission" date="2015-04" db="EMBL/GenBank/DDBJ databases">
        <title>Physiological reanalysis, assessment of diazotrophy, and genome sequences of multiple isolates of Streptomyces thermoautotrophicus.</title>
        <authorList>
            <person name="MacKellar D.C."/>
            <person name="Lieber L."/>
            <person name="Norman J."/>
            <person name="Bolger A."/>
            <person name="Tobin C."/>
            <person name="Murray J.W."/>
            <person name="Chang R."/>
            <person name="Ford T."/>
            <person name="Nguyen P.Q."/>
            <person name="Woodward J."/>
            <person name="Permingeat H."/>
            <person name="Joshi N.S."/>
            <person name="Silver P.A."/>
            <person name="Usadel B."/>
            <person name="Rutherford A.W."/>
            <person name="Friesen M."/>
            <person name="Prell J."/>
        </authorList>
    </citation>
    <scope>NUCLEOTIDE SEQUENCE [LARGE SCALE GENOMIC DNA]</scope>
    <source>
        <strain evidence="4">H1</strain>
    </source>
</reference>
<dbReference type="EMBL" id="LAXD01000001">
    <property type="protein sequence ID" value="KWX00715.1"/>
    <property type="molecule type" value="Genomic_DNA"/>
</dbReference>
<keyword evidence="1" id="KW-0472">Membrane</keyword>
<comment type="caution">
    <text evidence="3">The sequence shown here is derived from an EMBL/GenBank/DDBJ whole genome shotgun (WGS) entry which is preliminary data.</text>
</comment>
<sequence length="183" mass="19587">MTGHWIAAESAPVTQLGERLAWTTLMVLVILGLYLLMWRAWKRRAARQAAELPPLPKPPAEPGEPLASAAGIYVSTTSEGDWLDRIVAHGLGARSRAELTVTPQGVLFAREGAPAVYIPAARIRGVRRERGMAGKFVEEGGLLVITWEHGSRTLDTGFRAERVAEHDAVEHAVAGLVPAGGGA</sequence>
<dbReference type="Proteomes" id="UP000070188">
    <property type="component" value="Unassembled WGS sequence"/>
</dbReference>
<feature type="domain" description="PH" evidence="2">
    <location>
        <begin position="53"/>
        <end position="173"/>
    </location>
</feature>
<accession>A0A132MS47</accession>
<evidence type="ECO:0000313" key="3">
    <source>
        <dbReference type="EMBL" id="KWX00715.1"/>
    </source>
</evidence>
<dbReference type="AlphaFoldDB" id="A0A132MS47"/>
<protein>
    <submittedName>
        <fullName evidence="3">Integral membrane protein</fullName>
    </submittedName>
</protein>
<dbReference type="Pfam" id="PF25362">
    <property type="entry name" value="bPH_11"/>
    <property type="match status" value="1"/>
</dbReference>
<evidence type="ECO:0000259" key="2">
    <source>
        <dbReference type="Pfam" id="PF25362"/>
    </source>
</evidence>